<dbReference type="SMART" id="SM00602">
    <property type="entry name" value="VPS10"/>
    <property type="match status" value="1"/>
</dbReference>
<feature type="disulfide bond" evidence="25">
    <location>
        <begin position="1144"/>
        <end position="1162"/>
    </location>
</feature>
<dbReference type="GO" id="GO:0005886">
    <property type="term" value="C:plasma membrane"/>
    <property type="evidence" value="ECO:0007669"/>
    <property type="project" value="UniProtKB-SubCell"/>
</dbReference>
<keyword evidence="15" id="KW-0967">Endosome</keyword>
<dbReference type="PANTHER" id="PTHR12106:SF27">
    <property type="entry name" value="SORTILIN-RELATED RECEPTOR"/>
    <property type="match status" value="1"/>
</dbReference>
<evidence type="ECO:0000256" key="23">
    <source>
        <dbReference type="ARBA" id="ARBA00029896"/>
    </source>
</evidence>
<feature type="disulfide bond" evidence="25">
    <location>
        <begin position="1328"/>
        <end position="1343"/>
    </location>
</feature>
<name>A0A9W2YRI1_BIOGL</name>
<evidence type="ECO:0000256" key="22">
    <source>
        <dbReference type="ARBA" id="ARBA00023329"/>
    </source>
</evidence>
<evidence type="ECO:0000256" key="20">
    <source>
        <dbReference type="ARBA" id="ARBA00023170"/>
    </source>
</evidence>
<feature type="disulfide bond" evidence="25">
    <location>
        <begin position="1105"/>
        <end position="1123"/>
    </location>
</feature>
<dbReference type="RefSeq" id="XP_055865386.1">
    <property type="nucleotide sequence ID" value="XM_056009411.1"/>
</dbReference>
<protein>
    <recommendedName>
        <fullName evidence="9">Sortilin-related receptor</fullName>
    </recommendedName>
    <alternativeName>
        <fullName evidence="23">Low-density lipoprotein receptor relative with 11 ligand-binding repeats</fullName>
    </alternativeName>
    <alternativeName>
        <fullName evidence="24">Sorting protein-related receptor containing LDLR class A repeats</fullName>
    </alternativeName>
</protein>
<evidence type="ECO:0000256" key="16">
    <source>
        <dbReference type="ARBA" id="ARBA00022824"/>
    </source>
</evidence>
<feature type="domain" description="Fibronectin type-III" evidence="27">
    <location>
        <begin position="1928"/>
        <end position="2023"/>
    </location>
</feature>
<feature type="domain" description="Fibronectin type-III" evidence="27">
    <location>
        <begin position="1736"/>
        <end position="1839"/>
    </location>
</feature>
<feature type="disulfide bond" evidence="25">
    <location>
        <begin position="1177"/>
        <end position="1189"/>
    </location>
</feature>
<keyword evidence="13" id="KW-0254">Endocytosis</keyword>
<dbReference type="GeneID" id="106067411"/>
<evidence type="ECO:0000256" key="6">
    <source>
        <dbReference type="ARBA" id="ARBA00004480"/>
    </source>
</evidence>
<dbReference type="InterPro" id="IPR023415">
    <property type="entry name" value="LDLR_class-A_CS"/>
</dbReference>
<evidence type="ECO:0000256" key="2">
    <source>
        <dbReference type="ARBA" id="ARBA00004158"/>
    </source>
</evidence>
<dbReference type="InterPro" id="IPR050310">
    <property type="entry name" value="VPS10-sortilin"/>
</dbReference>
<keyword evidence="12" id="KW-0245">EGF-like domain</keyword>
<evidence type="ECO:0000313" key="29">
    <source>
        <dbReference type="RefSeq" id="XP_055865386.1"/>
    </source>
</evidence>
<evidence type="ECO:0000256" key="7">
    <source>
        <dbReference type="ARBA" id="ARBA00004545"/>
    </source>
</evidence>
<dbReference type="SMART" id="SM00060">
    <property type="entry name" value="FN3"/>
    <property type="match status" value="5"/>
</dbReference>
<dbReference type="InterPro" id="IPR013783">
    <property type="entry name" value="Ig-like_fold"/>
</dbReference>
<dbReference type="SUPFAM" id="SSF49265">
    <property type="entry name" value="Fibronectin type III"/>
    <property type="match status" value="2"/>
</dbReference>
<feature type="disulfide bond" evidence="25">
    <location>
        <begin position="1316"/>
        <end position="1334"/>
    </location>
</feature>
<dbReference type="PRINTS" id="PR00261">
    <property type="entry name" value="LDLRECEPTOR"/>
</dbReference>
<dbReference type="InterPro" id="IPR036055">
    <property type="entry name" value="LDL_receptor-like_sf"/>
</dbReference>
<dbReference type="OrthoDB" id="443634at2759"/>
<feature type="domain" description="Fibronectin type-III" evidence="27">
    <location>
        <begin position="1637"/>
        <end position="1735"/>
    </location>
</feature>
<evidence type="ECO:0000256" key="17">
    <source>
        <dbReference type="ARBA" id="ARBA00023034"/>
    </source>
</evidence>
<dbReference type="InterPro" id="IPR002172">
    <property type="entry name" value="LDrepeatLR_classA_rpt"/>
</dbReference>
<dbReference type="InterPro" id="IPR000033">
    <property type="entry name" value="LDLR_classB_rpt"/>
</dbReference>
<evidence type="ECO:0000256" key="4">
    <source>
        <dbReference type="ARBA" id="ARBA00004251"/>
    </source>
</evidence>
<dbReference type="Pfam" id="PF00041">
    <property type="entry name" value="fn3"/>
    <property type="match status" value="1"/>
</dbReference>
<dbReference type="InterPro" id="IPR011042">
    <property type="entry name" value="6-blade_b-propeller_TolB-like"/>
</dbReference>
<dbReference type="Gene3D" id="2.130.10.10">
    <property type="entry name" value="YVTN repeat-like/Quinoprotein amine dehydrogenase"/>
    <property type="match status" value="1"/>
</dbReference>
<dbReference type="SMART" id="SM00135">
    <property type="entry name" value="LY"/>
    <property type="match status" value="3"/>
</dbReference>
<dbReference type="PANTHER" id="PTHR12106">
    <property type="entry name" value="SORTILIN RELATED"/>
    <property type="match status" value="1"/>
</dbReference>
<dbReference type="CDD" id="cd00063">
    <property type="entry name" value="FN3"/>
    <property type="match status" value="2"/>
</dbReference>
<dbReference type="PROSITE" id="PS50853">
    <property type="entry name" value="FN3"/>
    <property type="match status" value="3"/>
</dbReference>
<feature type="disulfide bond" evidence="25">
    <location>
        <begin position="1184"/>
        <end position="1202"/>
    </location>
</feature>
<dbReference type="InterPro" id="IPR031777">
    <property type="entry name" value="Sortilin_C"/>
</dbReference>
<feature type="disulfide bond" evidence="25">
    <location>
        <begin position="1267"/>
        <end position="1285"/>
    </location>
</feature>
<dbReference type="InterPro" id="IPR015943">
    <property type="entry name" value="WD40/YVTN_repeat-like_dom_sf"/>
</dbReference>
<dbReference type="GO" id="GO:0005789">
    <property type="term" value="C:endoplasmic reticulum membrane"/>
    <property type="evidence" value="ECO:0007669"/>
    <property type="project" value="UniProtKB-SubCell"/>
</dbReference>
<keyword evidence="22" id="KW-0968">Cytoplasmic vesicle</keyword>
<evidence type="ECO:0000259" key="27">
    <source>
        <dbReference type="PROSITE" id="PS50853"/>
    </source>
</evidence>
<dbReference type="Proteomes" id="UP001165740">
    <property type="component" value="Chromosome 14"/>
</dbReference>
<feature type="disulfide bond" evidence="25">
    <location>
        <begin position="1279"/>
        <end position="1294"/>
    </location>
</feature>
<evidence type="ECO:0000256" key="12">
    <source>
        <dbReference type="ARBA" id="ARBA00022536"/>
    </source>
</evidence>
<evidence type="ECO:0000256" key="1">
    <source>
        <dbReference type="ARBA" id="ARBA00004115"/>
    </source>
</evidence>
<feature type="disulfide bond" evidence="25">
    <location>
        <begin position="1309"/>
        <end position="1321"/>
    </location>
</feature>
<evidence type="ECO:0000256" key="13">
    <source>
        <dbReference type="ARBA" id="ARBA00022583"/>
    </source>
</evidence>
<evidence type="ECO:0000256" key="8">
    <source>
        <dbReference type="ARBA" id="ARBA00007041"/>
    </source>
</evidence>
<feature type="disulfide bond" evidence="25">
    <location>
        <begin position="1225"/>
        <end position="1243"/>
    </location>
</feature>
<comment type="caution">
    <text evidence="25">Lacks conserved residue(s) required for the propagation of feature annotation.</text>
</comment>
<keyword evidence="18 26" id="KW-0472">Membrane</keyword>
<evidence type="ECO:0000256" key="19">
    <source>
        <dbReference type="ARBA" id="ARBA00023157"/>
    </source>
</evidence>
<dbReference type="GO" id="GO:0055038">
    <property type="term" value="C:recycling endosome membrane"/>
    <property type="evidence" value="ECO:0007669"/>
    <property type="project" value="UniProtKB-SubCell"/>
</dbReference>
<keyword evidence="26" id="KW-0812">Transmembrane</keyword>
<feature type="disulfide bond" evidence="25">
    <location>
        <begin position="1383"/>
        <end position="1398"/>
    </location>
</feature>
<dbReference type="InterPro" id="IPR031778">
    <property type="entry name" value="Sortilin_N"/>
</dbReference>
<dbReference type="CDD" id="cd00112">
    <property type="entry name" value="LDLa"/>
    <property type="match status" value="8"/>
</dbReference>
<keyword evidence="14" id="KW-0677">Repeat</keyword>
<keyword evidence="11" id="KW-1003">Cell membrane</keyword>
<proteinExistence type="inferred from homology"/>
<dbReference type="GO" id="GO:0032585">
    <property type="term" value="C:multivesicular body membrane"/>
    <property type="evidence" value="ECO:0007669"/>
    <property type="project" value="UniProtKB-SubCell"/>
</dbReference>
<dbReference type="PROSITE" id="PS01209">
    <property type="entry name" value="LDLRA_1"/>
    <property type="match status" value="6"/>
</dbReference>
<evidence type="ECO:0000256" key="15">
    <source>
        <dbReference type="ARBA" id="ARBA00022753"/>
    </source>
</evidence>
<dbReference type="SUPFAM" id="SSF110296">
    <property type="entry name" value="Oligoxyloglucan reducing end-specific cellobiohydrolase"/>
    <property type="match status" value="1"/>
</dbReference>
<evidence type="ECO:0000256" key="26">
    <source>
        <dbReference type="SAM" id="Phobius"/>
    </source>
</evidence>
<evidence type="ECO:0000256" key="11">
    <source>
        <dbReference type="ARBA" id="ARBA00022475"/>
    </source>
</evidence>
<feature type="disulfide bond" evidence="25">
    <location>
        <begin position="1117"/>
        <end position="1132"/>
    </location>
</feature>
<dbReference type="InterPro" id="IPR006581">
    <property type="entry name" value="VPS10"/>
</dbReference>
<dbReference type="Pfam" id="PF15902">
    <property type="entry name" value="Sortilin-Vps10"/>
    <property type="match status" value="1"/>
</dbReference>
<evidence type="ECO:0000256" key="25">
    <source>
        <dbReference type="PROSITE-ProRule" id="PRU00124"/>
    </source>
</evidence>
<dbReference type="SUPFAM" id="SSF63825">
    <property type="entry name" value="YWTD domain"/>
    <property type="match status" value="1"/>
</dbReference>
<comment type="similarity">
    <text evidence="8">Belongs to the VPS10-related sortilin family. SORL1 subfamily.</text>
</comment>
<organism evidence="28 29">
    <name type="scientific">Biomphalaria glabrata</name>
    <name type="common">Bloodfluke planorb</name>
    <name type="synonym">Freshwater snail</name>
    <dbReference type="NCBI Taxonomy" id="6526"/>
    <lineage>
        <taxon>Eukaryota</taxon>
        <taxon>Metazoa</taxon>
        <taxon>Spiralia</taxon>
        <taxon>Lophotrochozoa</taxon>
        <taxon>Mollusca</taxon>
        <taxon>Gastropoda</taxon>
        <taxon>Heterobranchia</taxon>
        <taxon>Euthyneura</taxon>
        <taxon>Panpulmonata</taxon>
        <taxon>Hygrophila</taxon>
        <taxon>Lymnaeoidea</taxon>
        <taxon>Planorbidae</taxon>
        <taxon>Biomphalaria</taxon>
    </lineage>
</organism>
<keyword evidence="10" id="KW-0813">Transport</keyword>
<dbReference type="GO" id="GO:0006897">
    <property type="term" value="P:endocytosis"/>
    <property type="evidence" value="ECO:0007669"/>
    <property type="project" value="UniProtKB-KW"/>
</dbReference>
<keyword evidence="16" id="KW-0256">Endoplasmic reticulum</keyword>
<reference evidence="29" key="1">
    <citation type="submission" date="2025-08" db="UniProtKB">
        <authorList>
            <consortium name="RefSeq"/>
        </authorList>
    </citation>
    <scope>IDENTIFICATION</scope>
</reference>
<keyword evidence="26" id="KW-1133">Transmembrane helix</keyword>
<evidence type="ECO:0000313" key="28">
    <source>
        <dbReference type="Proteomes" id="UP001165740"/>
    </source>
</evidence>
<evidence type="ECO:0000256" key="5">
    <source>
        <dbReference type="ARBA" id="ARBA00004393"/>
    </source>
</evidence>
<dbReference type="GO" id="GO:0006892">
    <property type="term" value="P:post-Golgi vesicle-mediated transport"/>
    <property type="evidence" value="ECO:0007669"/>
    <property type="project" value="TreeGrafter"/>
</dbReference>
<dbReference type="OMA" id="LCPDGME"/>
<feature type="disulfide bond" evidence="25">
    <location>
        <begin position="1137"/>
        <end position="1149"/>
    </location>
</feature>
<dbReference type="Gene3D" id="2.120.10.30">
    <property type="entry name" value="TolB, C-terminal domain"/>
    <property type="match status" value="1"/>
</dbReference>
<feature type="disulfide bond" evidence="25">
    <location>
        <begin position="1237"/>
        <end position="1252"/>
    </location>
</feature>
<dbReference type="Gene3D" id="2.60.40.10">
    <property type="entry name" value="Immunoglobulins"/>
    <property type="match status" value="2"/>
</dbReference>
<dbReference type="Gene3D" id="2.10.70.80">
    <property type="match status" value="1"/>
</dbReference>
<keyword evidence="28" id="KW-1185">Reference proteome</keyword>
<dbReference type="PROSITE" id="PS50068">
    <property type="entry name" value="LDLRA_2"/>
    <property type="match status" value="9"/>
</dbReference>
<feature type="disulfide bond" evidence="25">
    <location>
        <begin position="1424"/>
        <end position="1439"/>
    </location>
</feature>
<keyword evidence="19 25" id="KW-1015">Disulfide bond</keyword>
<feature type="disulfide bond" evidence="25">
    <location>
        <begin position="1098"/>
        <end position="1110"/>
    </location>
</feature>
<dbReference type="InterPro" id="IPR003961">
    <property type="entry name" value="FN3_dom"/>
</dbReference>
<keyword evidence="20" id="KW-0675">Receptor</keyword>
<evidence type="ECO:0000256" key="3">
    <source>
        <dbReference type="ARBA" id="ARBA00004212"/>
    </source>
</evidence>
<dbReference type="GO" id="GO:0030658">
    <property type="term" value="C:transport vesicle membrane"/>
    <property type="evidence" value="ECO:0007669"/>
    <property type="project" value="UniProtKB-SubCell"/>
</dbReference>
<evidence type="ECO:0000256" key="18">
    <source>
        <dbReference type="ARBA" id="ARBA00023136"/>
    </source>
</evidence>
<dbReference type="GO" id="GO:0031901">
    <property type="term" value="C:early endosome membrane"/>
    <property type="evidence" value="ECO:0007669"/>
    <property type="project" value="UniProtKB-SubCell"/>
</dbReference>
<evidence type="ECO:0000256" key="9">
    <source>
        <dbReference type="ARBA" id="ARBA00013467"/>
    </source>
</evidence>
<dbReference type="GO" id="GO:0005794">
    <property type="term" value="C:Golgi apparatus"/>
    <property type="evidence" value="ECO:0007669"/>
    <property type="project" value="UniProtKB-SubCell"/>
</dbReference>
<feature type="transmembrane region" description="Helical" evidence="26">
    <location>
        <begin position="2128"/>
        <end position="2151"/>
    </location>
</feature>
<dbReference type="Pfam" id="PF00057">
    <property type="entry name" value="Ldl_recept_a"/>
    <property type="match status" value="8"/>
</dbReference>
<evidence type="ECO:0000256" key="21">
    <source>
        <dbReference type="ARBA" id="ARBA00023180"/>
    </source>
</evidence>
<dbReference type="Gene3D" id="4.10.400.10">
    <property type="entry name" value="Low-density Lipoprotein Receptor"/>
    <property type="match status" value="9"/>
</dbReference>
<keyword evidence="21" id="KW-0325">Glycoprotein</keyword>
<dbReference type="SUPFAM" id="SSF57424">
    <property type="entry name" value="LDL receptor-like module"/>
    <property type="match status" value="9"/>
</dbReference>
<evidence type="ECO:0000256" key="14">
    <source>
        <dbReference type="ARBA" id="ARBA00022737"/>
    </source>
</evidence>
<accession>A0A9W2YRI1</accession>
<evidence type="ECO:0000256" key="24">
    <source>
        <dbReference type="ARBA" id="ARBA00032450"/>
    </source>
</evidence>
<gene>
    <name evidence="29" type="primary">LOC106067411</name>
</gene>
<comment type="subcellular location">
    <subcellularLocation>
        <location evidence="4">Cell membrane</location>
        <topology evidence="4">Single-pass type I membrane protein</topology>
    </subcellularLocation>
    <subcellularLocation>
        <location evidence="3">Cytoplasmic vesicle</location>
        <location evidence="3">Secretory vesicle membrane</location>
        <topology evidence="3">Single-pass type I membrane protein</topology>
    </subcellularLocation>
    <subcellularLocation>
        <location evidence="2">Early endosome membrane</location>
        <topology evidence="2">Single-pass type I membrane protein</topology>
    </subcellularLocation>
    <subcellularLocation>
        <location evidence="1">Endoplasmic reticulum membrane</location>
        <topology evidence="1">Single-pass type I membrane protein</topology>
    </subcellularLocation>
    <subcellularLocation>
        <location evidence="7">Endosome</location>
        <location evidence="7">Multivesicular body membrane</location>
        <topology evidence="7">Single-pass type I membrane protein</topology>
    </subcellularLocation>
    <subcellularLocation>
        <location evidence="5">Golgi apparatus</location>
        <location evidence="5">trans-Golgi network membrane</location>
        <topology evidence="5">Single-pass type I membrane protein</topology>
    </subcellularLocation>
    <subcellularLocation>
        <location evidence="6">Recycling endosome membrane</location>
        <topology evidence="6">Single-pass type I membrane protein</topology>
    </subcellularLocation>
</comment>
<feature type="disulfide bond" evidence="25">
    <location>
        <begin position="1218"/>
        <end position="1230"/>
    </location>
</feature>
<dbReference type="Gene3D" id="3.30.60.270">
    <property type="match status" value="1"/>
</dbReference>
<dbReference type="SMART" id="SM00192">
    <property type="entry name" value="LDLa"/>
    <property type="match status" value="9"/>
</dbReference>
<dbReference type="Pfam" id="PF15901">
    <property type="entry name" value="Sortilin_C"/>
    <property type="match status" value="1"/>
</dbReference>
<sequence length="2200" mass="246092">MASSRIENCAKIHKITLGTSKYCFIVILFVITCQTREAFCKFQFASSKKLENVWGNGFKIIDASTKELSSMVDLVHEMMKSDSRSKRSTDVPTDPNNIVTKFSLNDTHTTLVVHWGGAGSDIIMALAKNSDDSESVLFLSTDYGRSFRDISGKLANQGKRAQIHKYYNVKGFINHYVFSDIKNKCVYTTDNSGESFIPHCDVPFTPTTLLLNNLHPRHILGMDENDPYKQLYQSEDFGYTWRPIFNNVKAFFWGVQPFDHPLTVYVMEERSNGKSQIVKNRNQSSEVLLQDAIDFEVKGEYMFATLSKWLIGAPSNPNNQFWVSYKRQSFVKADFPITGNVSDYFVADASEGQLMVCVYHNNSANLYVSDVQGYRFSLSLERIVYFNPKIMQNNFWLRLYSNETFADLTKVSGVEGIYIASQQTSSLLDLEHQITLISYDKGGQWQRIQAPYQTLGRPCDLSLNCSLHLTQELSRLIPGSLATPILTQDSSPGLVIASGTIGSSLKGEPDVFLSVNAGISWRQVLSGNYMYASADHGGIIVAIHQFIPTNELMYSLDEGITWTRYKFVNESIRVYGLLTEPGENTTIFSVFGSGLIRHSWVILQIDFLNLFNGVKCGPSDYYMWSANDNLPSEDGCLLGRITQYQRRYASVKCYNGEDFVRTAQVRNCTCTSEDFECDFGYEEDTLVLQNSSKSELICRRTPSLDSSKLNPVPSSCLPGTFYYFSRGYRKVAGDTCQGQDHHYAPLKYSCPVRESSAFLLVSTYRSVLMIDLASQTKTTIPLEDAATSPPAIFDYEKNCIIYVTLDKYLKTNCLGYNRNSTEVSLITSQMNFTAMAFEWTGRNVYFTDSLEDAIRVVNVDGRFELTLYNASNGVYRPNQIVLDPPHGYLYFVGSVDAGNQTYAIYQAVMDGSDKTVTQLVNTSVHYTTYLTLDAETERLYWIASTNNRLYYYSLSRRELSSYTGAVINRDISGIGIFKDLVYLVGSFSSFVYTMDKHRSDQGYSIMGIISSRAYGIVVVSNTSQHAMSACSPYNKPCTQLCMPMPSTGPHSQNRTCLCGEGYRKDSHAQSNDQMCLCEPGEVLQTNGTCVKSANVTTCASDKLTCKNGHCVLKAWHCDGDDDCGDGTDEKDCPFATCADGTFTCSSGKCIPEHWRCDREDDCRDGIASDEIKCNRSCAEHQFRCNNGYCIDRSWVCDKDNDCHDGSDETANCKHNATCGPFSFTCKSGDCVDSYYHCNGEKDCLDGSDEDDCAKNKTTCSSDYQFTCANNNCIFISWRCDGDKDCSDGSDEVNCSFTVPPTTVRPSPHCGFLYHRCTNRACVSFLDICNGIDDCGDGSDEDGCDDELLTTMSWTTEASTCSSLQYQCESSGLFGKCIEKNWVCDGEPDCERGDDERNCHTSRKCADSEFKCHSDGGCIASYKRCDQHIDCSDESDESGCDYNITVTCSNFNGNKLTCCSNPACGVYISESGMCKPVKEAQFNTKSNKCDGIINVNYTCKDGQFKCNNGQLSCVSWVQVCDTKRDCDGSFLDEANCEDCHTLGSLTFDKVVKNDSVEFYSLSLSSVSYALKNGSMPWGSLAWTNVSRSRSEFKVDHLKPASTYYFVLFQEVPGSKKQCPYSNLQLTTSDGLPSSPEHVETSVRLENYGQVLAVNVTWSKPKLTNGQILEYIVFYQEVDASGKIQSDVYSVPHIQATRVIVYEHIDKDKHFNFWVVAKTSAGFGEPSEVKRIILNPKEATDLKIAVISLNSTSVQVTWVKEPVAEGYRVNLHYHDDVSIEFPASAIKEFSKDVDKKSTSVIIDDLCPQTEYLFSVMARLSNNSFGPQWYSKKIQLNGTMPRLGPLNVTRTGPTSVIVSFNVIQGVSKVNYIYYTHDKTLAAVERVTYQDSIELNGLLACENYFVWVRPTSHYCLTSDLEKFITSLDLEAAPKHLMSSVVRNTNNTYSIILKWKASCYNMERNMSYIIHVMTTDGAHDVVTAEYQEIDINYPLPNALPGMTYYFTVRSNISGSRESEKVSAYIPGDGPYNVVVSQLEGHQVHLTWAWPQANSLTEFKEFVVHTKGDNVEFENHTSKFEIDLTLPREGTYFFKVEVKGKSDKTLAESSSEEFSVVYHDSSKTDAVSISKTNLVAIIVPVAVVVVALSVGLVVFIVRHKRLQSSFLAFANSHYNIQSGTTTFSDDLDNDEPMIQGFSDDEPLVIA</sequence>
<dbReference type="InterPro" id="IPR036116">
    <property type="entry name" value="FN3_sf"/>
</dbReference>
<evidence type="ECO:0000256" key="10">
    <source>
        <dbReference type="ARBA" id="ARBA00022448"/>
    </source>
</evidence>
<keyword evidence="17" id="KW-0333">Golgi apparatus</keyword>